<organism evidence="1 2">
    <name type="scientific">Labeo rohita</name>
    <name type="common">Indian major carp</name>
    <name type="synonym">Cyprinus rohita</name>
    <dbReference type="NCBI Taxonomy" id="84645"/>
    <lineage>
        <taxon>Eukaryota</taxon>
        <taxon>Metazoa</taxon>
        <taxon>Chordata</taxon>
        <taxon>Craniata</taxon>
        <taxon>Vertebrata</taxon>
        <taxon>Euteleostomi</taxon>
        <taxon>Actinopterygii</taxon>
        <taxon>Neopterygii</taxon>
        <taxon>Teleostei</taxon>
        <taxon>Ostariophysi</taxon>
        <taxon>Cypriniformes</taxon>
        <taxon>Cyprinidae</taxon>
        <taxon>Labeoninae</taxon>
        <taxon>Labeonini</taxon>
        <taxon>Labeo</taxon>
    </lineage>
</organism>
<evidence type="ECO:0000313" key="2">
    <source>
        <dbReference type="Proteomes" id="UP000290572"/>
    </source>
</evidence>
<dbReference type="EMBL" id="QBIY01011746">
    <property type="protein sequence ID" value="RXN29746.1"/>
    <property type="molecule type" value="Genomic_DNA"/>
</dbReference>
<protein>
    <submittedName>
        <fullName evidence="1">Uncharacterized protein</fullName>
    </submittedName>
</protein>
<accession>A0A498NDZ9</accession>
<evidence type="ECO:0000313" key="1">
    <source>
        <dbReference type="EMBL" id="RXN29746.1"/>
    </source>
</evidence>
<comment type="caution">
    <text evidence="1">The sequence shown here is derived from an EMBL/GenBank/DDBJ whole genome shotgun (WGS) entry which is preliminary data.</text>
</comment>
<gene>
    <name evidence="1" type="ORF">ROHU_005188</name>
</gene>
<dbReference type="AlphaFoldDB" id="A0A498NDZ9"/>
<dbReference type="Proteomes" id="UP000290572">
    <property type="component" value="Unassembled WGS sequence"/>
</dbReference>
<sequence>MRKVLAAPTQHVTATCARYWQLPLDMSPLHAQGTSSSHSTCHRYMRKVLAAPTRRHRYMRKVLAAPTQHVTATCARYWQLPLNMSPLHAQGTGSSHSTCHRYMRKVLAAPTRRHRYMRKVLAAPTRHVTATCARYWQLPLDMSPLHAQGTGSSHSTCHCYYVHGTGPGTAMCTCHSTCHRYMCKILAAPTRHVTATCARKIK</sequence>
<reference evidence="1 2" key="1">
    <citation type="submission" date="2018-03" db="EMBL/GenBank/DDBJ databases">
        <title>Draft genome sequence of Rohu Carp (Labeo rohita).</title>
        <authorList>
            <person name="Das P."/>
            <person name="Kushwaha B."/>
            <person name="Joshi C.G."/>
            <person name="Kumar D."/>
            <person name="Nagpure N.S."/>
            <person name="Sahoo L."/>
            <person name="Das S.P."/>
            <person name="Bit A."/>
            <person name="Patnaik S."/>
            <person name="Meher P.K."/>
            <person name="Jayasankar P."/>
            <person name="Koringa P.G."/>
            <person name="Patel N.V."/>
            <person name="Hinsu A.T."/>
            <person name="Kumar R."/>
            <person name="Pandey M."/>
            <person name="Agarwal S."/>
            <person name="Srivastava S."/>
            <person name="Singh M."/>
            <person name="Iquebal M.A."/>
            <person name="Jaiswal S."/>
            <person name="Angadi U.B."/>
            <person name="Kumar N."/>
            <person name="Raza M."/>
            <person name="Shah T.M."/>
            <person name="Rai A."/>
            <person name="Jena J.K."/>
        </authorList>
    </citation>
    <scope>NUCLEOTIDE SEQUENCE [LARGE SCALE GENOMIC DNA]</scope>
    <source>
        <strain evidence="1">DASCIFA01</strain>
        <tissue evidence="1">Testis</tissue>
    </source>
</reference>
<proteinExistence type="predicted"/>
<name>A0A498NDZ9_LABRO</name>
<keyword evidence="2" id="KW-1185">Reference proteome</keyword>